<dbReference type="EMBL" id="BDEQ01000001">
    <property type="protein sequence ID" value="GAT93940.1"/>
    <property type="molecule type" value="Genomic_DNA"/>
</dbReference>
<dbReference type="InterPro" id="IPR019734">
    <property type="entry name" value="TPR_rpt"/>
</dbReference>
<protein>
    <submittedName>
        <fullName evidence="4">Uncharacterized protein</fullName>
    </submittedName>
</protein>
<evidence type="ECO:0000313" key="5">
    <source>
        <dbReference type="Proteomes" id="UP000078387"/>
    </source>
</evidence>
<sequence length="559" mass="63677">MSNEEQIPDNWSQRIQIEPKILLNEIRSLITSPDFSKKTEQYKLNVLFFHCKLLAFHISEDSYEVMKKPNETNCYCPRNKTEEILLTLNLIEVIVGKDVSKLAKTPYFVFSIITYQHAHLETLLIRMYERMISAMSGEYDRWLSFAYTMINSKYDSHSLPIISHITSRPLPPPISKTLLYHTLLNTQQSSQLINSKIPSFYQGIAHSQLSVLRNSSNHQQQAIQLLLPLIETSPIARFHISLLYADIRQPLIALKVLLPLLKVPMPALNVYKLTVLLLISLKKTETANSTLTVAIRKYPNDLFLRVCQLRIKPDLDMLVDLFKHFNEQAETHECNVAPSIFPSVGSDVLSSTRSSARSTAGDQASRVSSLAFAQSKLTFTERVSVYSIFGRNVPAALWKEAVLVFNAFNMKEDIKKCIQEGEKVACLEDSSDLDRRIGLEPVLPSEFHMMRAVLCGETIQIDELQKAKIEGSCDAAFALVKEKNKENLNNNDKQCLIIEIQSYLKQKPFDHNAWELMGNLYEQLGNENKACDCFELAIKLKDTEPLLPFSCIERTAILN</sequence>
<dbReference type="VEuPathDB" id="AmoebaDB:EHI_118850"/>
<dbReference type="VEuPathDB" id="AmoebaDB:KM1_001250"/>
<keyword evidence="3" id="KW-0802">TPR repeat</keyword>
<dbReference type="PROSITE" id="PS50005">
    <property type="entry name" value="TPR"/>
    <property type="match status" value="1"/>
</dbReference>
<dbReference type="Gene3D" id="1.25.40.10">
    <property type="entry name" value="Tetratricopeptide repeat domain"/>
    <property type="match status" value="1"/>
</dbReference>
<dbReference type="PANTHER" id="PTHR23083:SF464">
    <property type="entry name" value="TETRATRICOPEPTIDE REPEAT DOMAIN 7, ISOFORM A"/>
    <property type="match status" value="1"/>
</dbReference>
<comment type="similarity">
    <text evidence="2">Belongs to the YPP1 family.</text>
</comment>
<evidence type="ECO:0000256" key="2">
    <source>
        <dbReference type="ARBA" id="ARBA00038251"/>
    </source>
</evidence>
<dbReference type="PANTHER" id="PTHR23083">
    <property type="entry name" value="TETRATRICOPEPTIDE REPEAT PROTEIN, TPR"/>
    <property type="match status" value="1"/>
</dbReference>
<comment type="function">
    <text evidence="1">Involved in endocytosis.</text>
</comment>
<dbReference type="OMA" id="ETHECDV"/>
<dbReference type="SUPFAM" id="SSF48452">
    <property type="entry name" value="TPR-like"/>
    <property type="match status" value="1"/>
</dbReference>
<gene>
    <name evidence="4" type="ORF">CL6EHI_118850</name>
</gene>
<dbReference type="AlphaFoldDB" id="A0A5K1VJL1"/>
<evidence type="ECO:0000256" key="3">
    <source>
        <dbReference type="PROSITE-ProRule" id="PRU00339"/>
    </source>
</evidence>
<dbReference type="VEuPathDB" id="AmoebaDB:EHI7A_016580"/>
<name>A0A5K1VJL1_ENTHI</name>
<dbReference type="VEuPathDB" id="AmoebaDB:EHI5A_001950"/>
<evidence type="ECO:0000313" key="4">
    <source>
        <dbReference type="EMBL" id="GAT93940.1"/>
    </source>
</evidence>
<organism evidence="4 5">
    <name type="scientific">Entamoeba histolytica</name>
    <dbReference type="NCBI Taxonomy" id="5759"/>
    <lineage>
        <taxon>Eukaryota</taxon>
        <taxon>Amoebozoa</taxon>
        <taxon>Evosea</taxon>
        <taxon>Archamoebae</taxon>
        <taxon>Mastigamoebida</taxon>
        <taxon>Entamoebidae</taxon>
        <taxon>Entamoeba</taxon>
    </lineage>
</organism>
<evidence type="ECO:0000256" key="1">
    <source>
        <dbReference type="ARBA" id="ARBA00002550"/>
    </source>
</evidence>
<reference evidence="4 5" key="1">
    <citation type="submission" date="2016-05" db="EMBL/GenBank/DDBJ databases">
        <title>First whole genome sequencing of Entamoeba histolytica HM1:IMSS-clone-6.</title>
        <authorList>
            <person name="Mukherjee Avik.K."/>
            <person name="Izumyama S."/>
            <person name="Nakada-Tsukui K."/>
            <person name="Nozaki T."/>
        </authorList>
    </citation>
    <scope>NUCLEOTIDE SEQUENCE [LARGE SCALE GENOMIC DNA]</scope>
    <source>
        <strain evidence="4 5">HM1:IMSS clone 6</strain>
    </source>
</reference>
<dbReference type="Proteomes" id="UP000078387">
    <property type="component" value="Unassembled WGS sequence"/>
</dbReference>
<dbReference type="InterPro" id="IPR051722">
    <property type="entry name" value="Endocytosis_PI4K-reg_protein"/>
</dbReference>
<dbReference type="VEuPathDB" id="AmoebaDB:EHI8A_013040"/>
<dbReference type="InterPro" id="IPR011990">
    <property type="entry name" value="TPR-like_helical_dom_sf"/>
</dbReference>
<comment type="caution">
    <text evidence="4">The sequence shown here is derived from an EMBL/GenBank/DDBJ whole genome shotgun (WGS) entry which is preliminary data.</text>
</comment>
<accession>A0A5K1VJL1</accession>
<proteinExistence type="inferred from homology"/>
<feature type="repeat" description="TPR" evidence="3">
    <location>
        <begin position="511"/>
        <end position="544"/>
    </location>
</feature>